<comment type="caution">
    <text evidence="2">The sequence shown here is derived from an EMBL/GenBank/DDBJ whole genome shotgun (WGS) entry which is preliminary data.</text>
</comment>
<evidence type="ECO:0000313" key="2">
    <source>
        <dbReference type="EMBL" id="CAI2381759.1"/>
    </source>
</evidence>
<accession>A0AAD1XZQ4</accession>
<evidence type="ECO:0000313" key="3">
    <source>
        <dbReference type="Proteomes" id="UP001295684"/>
    </source>
</evidence>
<protein>
    <submittedName>
        <fullName evidence="2">Uncharacterized protein</fullName>
    </submittedName>
</protein>
<feature type="region of interest" description="Disordered" evidence="1">
    <location>
        <begin position="89"/>
        <end position="120"/>
    </location>
</feature>
<name>A0AAD1XZQ4_EUPCR</name>
<keyword evidence="3" id="KW-1185">Reference proteome</keyword>
<dbReference type="Proteomes" id="UP001295684">
    <property type="component" value="Unassembled WGS sequence"/>
</dbReference>
<dbReference type="InterPro" id="IPR009069">
    <property type="entry name" value="Cys_alpha_HP_mot_SF"/>
</dbReference>
<feature type="region of interest" description="Disordered" evidence="1">
    <location>
        <begin position="1"/>
        <end position="63"/>
    </location>
</feature>
<feature type="compositionally biased region" description="Polar residues" evidence="1">
    <location>
        <begin position="28"/>
        <end position="44"/>
    </location>
</feature>
<sequence>MPGKRKVYRKTVTKGSVDHKNQRKRQDTSPSKAQTSRNSAQGRITQARAAPVSAMQKQASNVDSEGWWDTTLKLALFGAAAAGGYYLGSKLNESNQNSDKDTQNYSESASHYLDKHQEESNEEFKEVYEEDFKEEFYEDFAIDDNASNRPPCYRFQDQFRRCINENINDIKKCNDLTESLENCQRDHSNII</sequence>
<feature type="compositionally biased region" description="Polar residues" evidence="1">
    <location>
        <begin position="92"/>
        <end position="109"/>
    </location>
</feature>
<dbReference type="SUPFAM" id="SSF47072">
    <property type="entry name" value="Cysteine alpha-hairpin motif"/>
    <property type="match status" value="1"/>
</dbReference>
<proteinExistence type="predicted"/>
<reference evidence="2" key="1">
    <citation type="submission" date="2023-07" db="EMBL/GenBank/DDBJ databases">
        <authorList>
            <consortium name="AG Swart"/>
            <person name="Singh M."/>
            <person name="Singh A."/>
            <person name="Seah K."/>
            <person name="Emmerich C."/>
        </authorList>
    </citation>
    <scope>NUCLEOTIDE SEQUENCE</scope>
    <source>
        <strain evidence="2">DP1</strain>
    </source>
</reference>
<feature type="compositionally biased region" description="Basic residues" evidence="1">
    <location>
        <begin position="1"/>
        <end position="12"/>
    </location>
</feature>
<dbReference type="EMBL" id="CAMPGE010023881">
    <property type="protein sequence ID" value="CAI2381759.1"/>
    <property type="molecule type" value="Genomic_DNA"/>
</dbReference>
<gene>
    <name evidence="2" type="ORF">ECRASSUSDP1_LOCUS23222</name>
</gene>
<dbReference type="AlphaFoldDB" id="A0AAD1XZQ4"/>
<feature type="compositionally biased region" description="Basic and acidic residues" evidence="1">
    <location>
        <begin position="16"/>
        <end position="27"/>
    </location>
</feature>
<organism evidence="2 3">
    <name type="scientific">Euplotes crassus</name>
    <dbReference type="NCBI Taxonomy" id="5936"/>
    <lineage>
        <taxon>Eukaryota</taxon>
        <taxon>Sar</taxon>
        <taxon>Alveolata</taxon>
        <taxon>Ciliophora</taxon>
        <taxon>Intramacronucleata</taxon>
        <taxon>Spirotrichea</taxon>
        <taxon>Hypotrichia</taxon>
        <taxon>Euplotida</taxon>
        <taxon>Euplotidae</taxon>
        <taxon>Moneuplotes</taxon>
    </lineage>
</organism>
<evidence type="ECO:0000256" key="1">
    <source>
        <dbReference type="SAM" id="MobiDB-lite"/>
    </source>
</evidence>